<dbReference type="Pfam" id="PF13591">
    <property type="entry name" value="MerR_2"/>
    <property type="match status" value="1"/>
</dbReference>
<sequence length="98" mass="11686">MNSTKLISIRQFCIYYDVPLKFITALNEYGLIEFTITEEEHYLHTNQLHTIEKMMRLHYDLDINLEGIDAIHNLLKQVEQLQDEVRTLKNKLDAHQNN</sequence>
<reference evidence="2 3" key="1">
    <citation type="submission" date="2018-07" db="EMBL/GenBank/DDBJ databases">
        <title>Genomic Encyclopedia of Type Strains, Phase III (KMG-III): the genomes of soil and plant-associated and newly described type strains.</title>
        <authorList>
            <person name="Whitman W."/>
        </authorList>
    </citation>
    <scope>NUCLEOTIDE SEQUENCE [LARGE SCALE GENOMIC DNA]</scope>
    <source>
        <strain evidence="2 3">CECT 7958</strain>
    </source>
</reference>
<name>A0A368ZEX9_9FLAO</name>
<evidence type="ECO:0000313" key="2">
    <source>
        <dbReference type="EMBL" id="RCW92022.1"/>
    </source>
</evidence>
<dbReference type="OrthoDB" id="1494789at2"/>
<dbReference type="EMBL" id="QPJO01000002">
    <property type="protein sequence ID" value="RCW92022.1"/>
    <property type="molecule type" value="Genomic_DNA"/>
</dbReference>
<evidence type="ECO:0000313" key="3">
    <source>
        <dbReference type="Proteomes" id="UP000253436"/>
    </source>
</evidence>
<comment type="caution">
    <text evidence="2">The sequence shown here is derived from an EMBL/GenBank/DDBJ whole genome shotgun (WGS) entry which is preliminary data.</text>
</comment>
<dbReference type="Proteomes" id="UP000253436">
    <property type="component" value="Unassembled WGS sequence"/>
</dbReference>
<accession>A0A368ZEX9</accession>
<keyword evidence="1" id="KW-0175">Coiled coil</keyword>
<protein>
    <submittedName>
        <fullName evidence="2">MerR-like DNA binding protein</fullName>
    </submittedName>
</protein>
<gene>
    <name evidence="2" type="ORF">DFQ08_10241</name>
</gene>
<keyword evidence="3" id="KW-1185">Reference proteome</keyword>
<evidence type="ECO:0000256" key="1">
    <source>
        <dbReference type="SAM" id="Coils"/>
    </source>
</evidence>
<organism evidence="2 3">
    <name type="scientific">Winogradskyella arenosi</name>
    <dbReference type="NCBI Taxonomy" id="533325"/>
    <lineage>
        <taxon>Bacteria</taxon>
        <taxon>Pseudomonadati</taxon>
        <taxon>Bacteroidota</taxon>
        <taxon>Flavobacteriia</taxon>
        <taxon>Flavobacteriales</taxon>
        <taxon>Flavobacteriaceae</taxon>
        <taxon>Winogradskyella</taxon>
    </lineage>
</organism>
<feature type="coiled-coil region" evidence="1">
    <location>
        <begin position="71"/>
        <end position="98"/>
    </location>
</feature>
<proteinExistence type="predicted"/>
<dbReference type="Gene3D" id="1.10.1660.10">
    <property type="match status" value="1"/>
</dbReference>
<dbReference type="AlphaFoldDB" id="A0A368ZEX9"/>
<dbReference type="RefSeq" id="WP_114308716.1">
    <property type="nucleotide sequence ID" value="NZ_QPJO01000002.1"/>
</dbReference>